<dbReference type="Proteomes" id="UP000446658">
    <property type="component" value="Unassembled WGS sequence"/>
</dbReference>
<dbReference type="SUPFAM" id="SSF47413">
    <property type="entry name" value="lambda repressor-like DNA-binding domains"/>
    <property type="match status" value="1"/>
</dbReference>
<protein>
    <submittedName>
        <fullName evidence="1">XRE family transcriptional regulator</fullName>
    </submittedName>
</protein>
<comment type="caution">
    <text evidence="1">The sequence shown here is derived from an EMBL/GenBank/DDBJ whole genome shotgun (WGS) entry which is preliminary data.</text>
</comment>
<evidence type="ECO:0000313" key="1">
    <source>
        <dbReference type="EMBL" id="MTD32546.1"/>
    </source>
</evidence>
<keyword evidence="2" id="KW-1185">Reference proteome</keyword>
<dbReference type="InterPro" id="IPR010982">
    <property type="entry name" value="Lambda_DNA-bd_dom_sf"/>
</dbReference>
<dbReference type="Gene3D" id="1.10.260.40">
    <property type="entry name" value="lambda repressor-like DNA-binding domains"/>
    <property type="match status" value="1"/>
</dbReference>
<dbReference type="RefSeq" id="WP_230368985.1">
    <property type="nucleotide sequence ID" value="NZ_WLYX01000001.1"/>
</dbReference>
<dbReference type="GO" id="GO:0003677">
    <property type="term" value="F:DNA binding"/>
    <property type="evidence" value="ECO:0007669"/>
    <property type="project" value="InterPro"/>
</dbReference>
<accession>A0A844G853</accession>
<dbReference type="EMBL" id="WLYX01000001">
    <property type="protein sequence ID" value="MTD32546.1"/>
    <property type="molecule type" value="Genomic_DNA"/>
</dbReference>
<reference evidence="1 2" key="1">
    <citation type="submission" date="2019-11" db="EMBL/GenBank/DDBJ databases">
        <title>Draft genome sequence of Paludibacterium sp. dN18-1.</title>
        <authorList>
            <person name="Im W.-T."/>
        </authorList>
    </citation>
    <scope>NUCLEOTIDE SEQUENCE [LARGE SCALE GENOMIC DNA]</scope>
    <source>
        <strain evidence="2">dN 18-1</strain>
    </source>
</reference>
<gene>
    <name evidence="1" type="ORF">GKE73_02200</name>
</gene>
<evidence type="ECO:0000313" key="2">
    <source>
        <dbReference type="Proteomes" id="UP000446658"/>
    </source>
</evidence>
<organism evidence="1 2">
    <name type="scientific">Paludibacterium denitrificans</name>
    <dbReference type="NCBI Taxonomy" id="2675226"/>
    <lineage>
        <taxon>Bacteria</taxon>
        <taxon>Pseudomonadati</taxon>
        <taxon>Pseudomonadota</taxon>
        <taxon>Betaproteobacteria</taxon>
        <taxon>Neisseriales</taxon>
        <taxon>Chromobacteriaceae</taxon>
        <taxon>Paludibacterium</taxon>
    </lineage>
</organism>
<dbReference type="AlphaFoldDB" id="A0A844G853"/>
<sequence length="103" mass="11298">MNESLEVLRQAVEQQGQSAVAKTLGYSRSTISLVLAGKYPGRTDQVLARVNEELGKVACPYTGETIALTECMTISARKAPTHNRVKMAYWQACQQCKNCCKGD</sequence>
<name>A0A844G853_9NEIS</name>
<proteinExistence type="predicted"/>